<keyword evidence="2" id="KW-1133">Transmembrane helix</keyword>
<feature type="compositionally biased region" description="Basic and acidic residues" evidence="1">
    <location>
        <begin position="312"/>
        <end position="322"/>
    </location>
</feature>
<dbReference type="InterPro" id="IPR005625">
    <property type="entry name" value="PepSY-ass_TM"/>
</dbReference>
<keyword evidence="2" id="KW-0472">Membrane</keyword>
<protein>
    <submittedName>
        <fullName evidence="4">Uncharacterized iron-regulated membrane protein</fullName>
    </submittedName>
</protein>
<dbReference type="InterPro" id="IPR025711">
    <property type="entry name" value="PepSY"/>
</dbReference>
<dbReference type="EMBL" id="FRBK01000020">
    <property type="protein sequence ID" value="SHN12822.1"/>
    <property type="molecule type" value="Genomic_DNA"/>
</dbReference>
<feature type="domain" description="PepSY" evidence="3">
    <location>
        <begin position="338"/>
        <end position="396"/>
    </location>
</feature>
<evidence type="ECO:0000259" key="3">
    <source>
        <dbReference type="Pfam" id="PF03413"/>
    </source>
</evidence>
<dbReference type="AlphaFoldDB" id="A0A9X8N636"/>
<name>A0A9X8N636_9ACTN</name>
<organism evidence="4 5">
    <name type="scientific">Streptomyces yunnanensis</name>
    <dbReference type="NCBI Taxonomy" id="156453"/>
    <lineage>
        <taxon>Bacteria</taxon>
        <taxon>Bacillati</taxon>
        <taxon>Actinomycetota</taxon>
        <taxon>Actinomycetes</taxon>
        <taxon>Kitasatosporales</taxon>
        <taxon>Streptomycetaceae</taxon>
        <taxon>Streptomyces</taxon>
    </lineage>
</organism>
<evidence type="ECO:0000256" key="1">
    <source>
        <dbReference type="SAM" id="MobiDB-lite"/>
    </source>
</evidence>
<evidence type="ECO:0000313" key="4">
    <source>
        <dbReference type="EMBL" id="SHN12822.1"/>
    </source>
</evidence>
<feature type="transmembrane region" description="Helical" evidence="2">
    <location>
        <begin position="468"/>
        <end position="501"/>
    </location>
</feature>
<accession>A0A9X8N636</accession>
<feature type="transmembrane region" description="Helical" evidence="2">
    <location>
        <begin position="232"/>
        <end position="250"/>
    </location>
</feature>
<feature type="transmembrane region" description="Helical" evidence="2">
    <location>
        <begin position="53"/>
        <end position="77"/>
    </location>
</feature>
<keyword evidence="2" id="KW-0812">Transmembrane</keyword>
<evidence type="ECO:0000256" key="2">
    <source>
        <dbReference type="SAM" id="Phobius"/>
    </source>
</evidence>
<dbReference type="Pfam" id="PF03929">
    <property type="entry name" value="PepSY_TM"/>
    <property type="match status" value="1"/>
</dbReference>
<feature type="transmembrane region" description="Helical" evidence="2">
    <location>
        <begin position="426"/>
        <end position="448"/>
    </location>
</feature>
<evidence type="ECO:0000313" key="5">
    <source>
        <dbReference type="Proteomes" id="UP000184388"/>
    </source>
</evidence>
<sequence length="512" mass="55128">MTHAPSVSEDRPDTTPDATPETPADPSPQTGPDPGTDRARPSRNQLYKTLWRWHFYAGLLVTPLLVLLAVTGGIYLFKPAYENWVYKDLRTVHAPQGASAKPVPLAAQVDAVRKAKPEATVQSVTPPSDRTHSTMVTLAADGGGPWAPTVSVYVNPYDGKVLGSVDNARTFMQKVRDLHGNLLSGTVGDRLVELTASWAAILTCTGLYLWWRARPRRGRTGRRGLRRWHATVGAAVSVFLLLLIATGLPWTGLWGQQLQKVITATKQGAPSAEDYKVSSKIPATTADRLTSNPDTSVPWAAEKVQVPTSQTDGEHQGHEGHAGHMAGQGGNSVASGSLPIEQAVAVAHRERVPGTFTVTLPQGPKGVYTISGKSEADPAKQRTLFLDQYSGKVLASYGWPQYGLLSKLVEEGIALHQGERFGLPNLLVALGTCLAVIGMAVSGVVMWWRRRPTGKGLGAPRRAQDARVTRGVALIMLVLGVAMPLAGISMLAVLTLDWLVIRRTAPLRRFFG</sequence>
<dbReference type="PANTHER" id="PTHR34219:SF1">
    <property type="entry name" value="PEPSY DOMAIN-CONTAINING PROTEIN"/>
    <property type="match status" value="1"/>
</dbReference>
<dbReference type="PANTHER" id="PTHR34219">
    <property type="entry name" value="IRON-REGULATED INNER MEMBRANE PROTEIN-RELATED"/>
    <property type="match status" value="1"/>
</dbReference>
<feature type="region of interest" description="Disordered" evidence="1">
    <location>
        <begin position="306"/>
        <end position="333"/>
    </location>
</feature>
<proteinExistence type="predicted"/>
<dbReference type="Proteomes" id="UP000184388">
    <property type="component" value="Unassembled WGS sequence"/>
</dbReference>
<reference evidence="5" key="1">
    <citation type="submission" date="2016-11" db="EMBL/GenBank/DDBJ databases">
        <authorList>
            <person name="Jaros S."/>
            <person name="Januszkiewicz K."/>
            <person name="Wedrychowicz H."/>
        </authorList>
    </citation>
    <scope>NUCLEOTIDE SEQUENCE [LARGE SCALE GENOMIC DNA]</scope>
    <source>
        <strain evidence="5">CGMCC 4.3555</strain>
    </source>
</reference>
<feature type="transmembrane region" description="Helical" evidence="2">
    <location>
        <begin position="191"/>
        <end position="211"/>
    </location>
</feature>
<dbReference type="Pfam" id="PF03413">
    <property type="entry name" value="PepSY"/>
    <property type="match status" value="1"/>
</dbReference>
<comment type="caution">
    <text evidence="4">The sequence shown here is derived from an EMBL/GenBank/DDBJ whole genome shotgun (WGS) entry which is preliminary data.</text>
</comment>
<gene>
    <name evidence="4" type="ORF">SAMN05216268_120113</name>
</gene>
<feature type="region of interest" description="Disordered" evidence="1">
    <location>
        <begin position="1"/>
        <end position="41"/>
    </location>
</feature>